<evidence type="ECO:0000313" key="16">
    <source>
        <dbReference type="RefSeq" id="XP_033575701.1"/>
    </source>
</evidence>
<dbReference type="AlphaFoldDB" id="A0A6A6YLJ2"/>
<keyword evidence="10 13" id="KW-0503">Monooxygenase</keyword>
<dbReference type="PANTHER" id="PTHR24305:SF157">
    <property type="entry name" value="N-ACETYLTRYPTOPHAN 6-HYDROXYLASE IVOC-RELATED"/>
    <property type="match status" value="1"/>
</dbReference>
<evidence type="ECO:0000256" key="9">
    <source>
        <dbReference type="ARBA" id="ARBA00023004"/>
    </source>
</evidence>
<dbReference type="GO" id="GO:0020037">
    <property type="term" value="F:heme binding"/>
    <property type="evidence" value="ECO:0007669"/>
    <property type="project" value="InterPro"/>
</dbReference>
<dbReference type="InterPro" id="IPR017972">
    <property type="entry name" value="Cyt_P450_CS"/>
</dbReference>
<dbReference type="Proteomes" id="UP000504636">
    <property type="component" value="Unplaced"/>
</dbReference>
<dbReference type="Gene3D" id="1.10.630.10">
    <property type="entry name" value="Cytochrome P450"/>
    <property type="match status" value="1"/>
</dbReference>
<keyword evidence="9 12" id="KW-0408">Iron</keyword>
<dbReference type="InterPro" id="IPR036396">
    <property type="entry name" value="Cyt_P450_sf"/>
</dbReference>
<dbReference type="PANTHER" id="PTHR24305">
    <property type="entry name" value="CYTOCHROME P450"/>
    <property type="match status" value="1"/>
</dbReference>
<sequence>MGIFETRRESLGQHWQAVLFAILAAVVLTKAISRLYFHPLANIPGPKLAAVTWLYEFYYDIIKGGQGVFQLKKLHERYGPIIRITPNEVHVNDPNLIDVVYPGGGKKVNKDPYFVGSFGVPESSLLTVEHDLHRTRRGALNRFFSKSSVRESEPFIQDAAQRFCLRLEENSGNGPVTLSAATSSFSTDVINEHNFGFRSNYLDGVNFKPNLQNALDGLSNSLQLMKQLPWLHVLMRMVPHSLFIRLNPDMADYFAHENRVRQRRDEVITRIKNEKLSEHHTIFDELLRGTLPEEEKRPERVFQEGLVAVSAASETTAWTLTVGLFHVLNQPEVLSKLRAELESNIPDASELPPLSVLEQLPYLSATVHEALRRSYGVASRLPRIQPDHSVYLHSHVTNPATGVEKEVDYAVPPGYAVSMSSVLVHTNPEIFPEPYTFQPERWLNGEGVRRKDLDRYLLSFSKGTRQCLGINLAYAELFICIATIVLRLGNRLKLYETTEEDVEIQRDCFGPRPKHGSKGVRVLVK</sequence>
<evidence type="ECO:0000256" key="11">
    <source>
        <dbReference type="ARBA" id="ARBA00023136"/>
    </source>
</evidence>
<dbReference type="OrthoDB" id="3945418at2759"/>
<keyword evidence="5" id="KW-0812">Transmembrane</keyword>
<comment type="subcellular location">
    <subcellularLocation>
        <location evidence="2">Membrane</location>
        <topology evidence="2">Single-pass membrane protein</topology>
    </subcellularLocation>
</comment>
<accession>A0A6A6YLJ2</accession>
<evidence type="ECO:0000256" key="5">
    <source>
        <dbReference type="ARBA" id="ARBA00022692"/>
    </source>
</evidence>
<evidence type="ECO:0000256" key="8">
    <source>
        <dbReference type="ARBA" id="ARBA00023002"/>
    </source>
</evidence>
<dbReference type="FunFam" id="1.10.630.10:FF:000069">
    <property type="entry name" value="Cytochrome P450, putative (Eurofung)"/>
    <property type="match status" value="1"/>
</dbReference>
<keyword evidence="7" id="KW-1133">Transmembrane helix</keyword>
<dbReference type="PROSITE" id="PS00086">
    <property type="entry name" value="CYTOCHROME_P450"/>
    <property type="match status" value="1"/>
</dbReference>
<dbReference type="RefSeq" id="XP_033575701.1">
    <property type="nucleotide sequence ID" value="XM_033725610.1"/>
</dbReference>
<evidence type="ECO:0000256" key="2">
    <source>
        <dbReference type="ARBA" id="ARBA00004167"/>
    </source>
</evidence>
<proteinExistence type="inferred from homology"/>
<dbReference type="CDD" id="cd11062">
    <property type="entry name" value="CYP58-like"/>
    <property type="match status" value="1"/>
</dbReference>
<gene>
    <name evidence="14 16" type="ORF">BDZ99DRAFT_521235</name>
</gene>
<protein>
    <submittedName>
        <fullName evidence="14 16">Oxoglutarate/iron-dependent oxygenase</fullName>
    </submittedName>
</protein>
<dbReference type="EMBL" id="MU003702">
    <property type="protein sequence ID" value="KAF2808737.1"/>
    <property type="molecule type" value="Genomic_DNA"/>
</dbReference>
<name>A0A6A6YLJ2_9PEZI</name>
<keyword evidence="11" id="KW-0472">Membrane</keyword>
<evidence type="ECO:0000256" key="4">
    <source>
        <dbReference type="ARBA" id="ARBA00022617"/>
    </source>
</evidence>
<evidence type="ECO:0000256" key="3">
    <source>
        <dbReference type="ARBA" id="ARBA00010617"/>
    </source>
</evidence>
<comment type="cofactor">
    <cofactor evidence="1 12">
        <name>heme</name>
        <dbReference type="ChEBI" id="CHEBI:30413"/>
    </cofactor>
</comment>
<feature type="binding site" description="axial binding residue" evidence="12">
    <location>
        <position position="467"/>
    </location>
    <ligand>
        <name>heme</name>
        <dbReference type="ChEBI" id="CHEBI:30413"/>
    </ligand>
    <ligandPart>
        <name>Fe</name>
        <dbReference type="ChEBI" id="CHEBI:18248"/>
    </ligandPart>
</feature>
<keyword evidence="8 13" id="KW-0560">Oxidoreductase</keyword>
<dbReference type="Pfam" id="PF00067">
    <property type="entry name" value="p450"/>
    <property type="match status" value="1"/>
</dbReference>
<evidence type="ECO:0000256" key="6">
    <source>
        <dbReference type="ARBA" id="ARBA00022723"/>
    </source>
</evidence>
<dbReference type="GO" id="GO:0016705">
    <property type="term" value="F:oxidoreductase activity, acting on paired donors, with incorporation or reduction of molecular oxygen"/>
    <property type="evidence" value="ECO:0007669"/>
    <property type="project" value="InterPro"/>
</dbReference>
<dbReference type="PRINTS" id="PR00385">
    <property type="entry name" value="P450"/>
</dbReference>
<dbReference type="GO" id="GO:0005506">
    <property type="term" value="F:iron ion binding"/>
    <property type="evidence" value="ECO:0007669"/>
    <property type="project" value="InterPro"/>
</dbReference>
<keyword evidence="6 12" id="KW-0479">Metal-binding</keyword>
<dbReference type="PRINTS" id="PR00465">
    <property type="entry name" value="EP450IV"/>
</dbReference>
<comment type="similarity">
    <text evidence="3 13">Belongs to the cytochrome P450 family.</text>
</comment>
<evidence type="ECO:0000256" key="1">
    <source>
        <dbReference type="ARBA" id="ARBA00001971"/>
    </source>
</evidence>
<reference evidence="16" key="3">
    <citation type="submission" date="2025-04" db="UniProtKB">
        <authorList>
            <consortium name="RefSeq"/>
        </authorList>
    </citation>
    <scope>IDENTIFICATION</scope>
    <source>
        <strain evidence="16">CBS 304.34</strain>
    </source>
</reference>
<reference evidence="14 16" key="1">
    <citation type="journal article" date="2020" name="Stud. Mycol.">
        <title>101 Dothideomycetes genomes: a test case for predicting lifestyles and emergence of pathogens.</title>
        <authorList>
            <person name="Haridas S."/>
            <person name="Albert R."/>
            <person name="Binder M."/>
            <person name="Bloem J."/>
            <person name="Labutti K."/>
            <person name="Salamov A."/>
            <person name="Andreopoulos B."/>
            <person name="Baker S."/>
            <person name="Barry K."/>
            <person name="Bills G."/>
            <person name="Bluhm B."/>
            <person name="Cannon C."/>
            <person name="Castanera R."/>
            <person name="Culley D."/>
            <person name="Daum C."/>
            <person name="Ezra D."/>
            <person name="Gonzalez J."/>
            <person name="Henrissat B."/>
            <person name="Kuo A."/>
            <person name="Liang C."/>
            <person name="Lipzen A."/>
            <person name="Lutzoni F."/>
            <person name="Magnuson J."/>
            <person name="Mondo S."/>
            <person name="Nolan M."/>
            <person name="Ohm R."/>
            <person name="Pangilinan J."/>
            <person name="Park H.-J."/>
            <person name="Ramirez L."/>
            <person name="Alfaro M."/>
            <person name="Sun H."/>
            <person name="Tritt A."/>
            <person name="Yoshinaga Y."/>
            <person name="Zwiers L.-H."/>
            <person name="Turgeon B."/>
            <person name="Goodwin S."/>
            <person name="Spatafora J."/>
            <person name="Crous P."/>
            <person name="Grigoriev I."/>
        </authorList>
    </citation>
    <scope>NUCLEOTIDE SEQUENCE</scope>
    <source>
        <strain evidence="14 16">CBS 304.34</strain>
    </source>
</reference>
<dbReference type="GO" id="GO:0016020">
    <property type="term" value="C:membrane"/>
    <property type="evidence" value="ECO:0007669"/>
    <property type="project" value="UniProtKB-SubCell"/>
</dbReference>
<keyword evidence="15" id="KW-1185">Reference proteome</keyword>
<evidence type="ECO:0000256" key="12">
    <source>
        <dbReference type="PIRSR" id="PIRSR602403-1"/>
    </source>
</evidence>
<evidence type="ECO:0000256" key="10">
    <source>
        <dbReference type="ARBA" id="ARBA00023033"/>
    </source>
</evidence>
<dbReference type="GeneID" id="54466503"/>
<dbReference type="SUPFAM" id="SSF48264">
    <property type="entry name" value="Cytochrome P450"/>
    <property type="match status" value="1"/>
</dbReference>
<dbReference type="InterPro" id="IPR001128">
    <property type="entry name" value="Cyt_P450"/>
</dbReference>
<evidence type="ECO:0000256" key="13">
    <source>
        <dbReference type="RuleBase" id="RU000461"/>
    </source>
</evidence>
<dbReference type="GO" id="GO:0004497">
    <property type="term" value="F:monooxygenase activity"/>
    <property type="evidence" value="ECO:0007669"/>
    <property type="project" value="UniProtKB-KW"/>
</dbReference>
<dbReference type="InterPro" id="IPR002403">
    <property type="entry name" value="Cyt_P450_E_grp-IV"/>
</dbReference>
<reference evidence="16" key="2">
    <citation type="submission" date="2020-04" db="EMBL/GenBank/DDBJ databases">
        <authorList>
            <consortium name="NCBI Genome Project"/>
        </authorList>
    </citation>
    <scope>NUCLEOTIDE SEQUENCE</scope>
    <source>
        <strain evidence="16">CBS 304.34</strain>
    </source>
</reference>
<organism evidence="14">
    <name type="scientific">Mytilinidion resinicola</name>
    <dbReference type="NCBI Taxonomy" id="574789"/>
    <lineage>
        <taxon>Eukaryota</taxon>
        <taxon>Fungi</taxon>
        <taxon>Dikarya</taxon>
        <taxon>Ascomycota</taxon>
        <taxon>Pezizomycotina</taxon>
        <taxon>Dothideomycetes</taxon>
        <taxon>Pleosporomycetidae</taxon>
        <taxon>Mytilinidiales</taxon>
        <taxon>Mytilinidiaceae</taxon>
        <taxon>Mytilinidion</taxon>
    </lineage>
</organism>
<dbReference type="InterPro" id="IPR050121">
    <property type="entry name" value="Cytochrome_P450_monoxygenase"/>
</dbReference>
<evidence type="ECO:0000313" key="14">
    <source>
        <dbReference type="EMBL" id="KAF2808737.1"/>
    </source>
</evidence>
<evidence type="ECO:0000313" key="15">
    <source>
        <dbReference type="Proteomes" id="UP000504636"/>
    </source>
</evidence>
<evidence type="ECO:0000256" key="7">
    <source>
        <dbReference type="ARBA" id="ARBA00022989"/>
    </source>
</evidence>
<keyword evidence="4 12" id="KW-0349">Heme</keyword>